<organism evidence="1 2">
    <name type="scientific">Paenibacillus lycopersici</name>
    <dbReference type="NCBI Taxonomy" id="2704462"/>
    <lineage>
        <taxon>Bacteria</taxon>
        <taxon>Bacillati</taxon>
        <taxon>Bacillota</taxon>
        <taxon>Bacilli</taxon>
        <taxon>Bacillales</taxon>
        <taxon>Paenibacillaceae</taxon>
        <taxon>Paenibacillus</taxon>
    </lineage>
</organism>
<evidence type="ECO:0000313" key="1">
    <source>
        <dbReference type="EMBL" id="QHT60116.1"/>
    </source>
</evidence>
<dbReference type="EMBL" id="CP048209">
    <property type="protein sequence ID" value="QHT60116.1"/>
    <property type="molecule type" value="Genomic_DNA"/>
</dbReference>
<dbReference type="KEGG" id="plyc:GXP70_09290"/>
<keyword evidence="2" id="KW-1185">Reference proteome</keyword>
<accession>A0A6C0FSI8</accession>
<dbReference type="SUPFAM" id="SSF56059">
    <property type="entry name" value="Glutathione synthetase ATP-binding domain-like"/>
    <property type="match status" value="1"/>
</dbReference>
<dbReference type="RefSeq" id="WP_162356180.1">
    <property type="nucleotide sequence ID" value="NZ_CP048209.1"/>
</dbReference>
<name>A0A6C0FSI8_9BACL</name>
<reference evidence="1 2" key="1">
    <citation type="submission" date="2020-01" db="EMBL/GenBank/DDBJ databases">
        <title>Paenibacillus sp. nov., isolated from tomato rhizosphere.</title>
        <authorList>
            <person name="Weon H.-Y."/>
            <person name="Lee S.A."/>
        </authorList>
    </citation>
    <scope>NUCLEOTIDE SEQUENCE [LARGE SCALE GENOMIC DNA]</scope>
    <source>
        <strain evidence="1 2">12200R-189</strain>
    </source>
</reference>
<dbReference type="Proteomes" id="UP000476064">
    <property type="component" value="Chromosome"/>
</dbReference>
<dbReference type="Pfam" id="PF14398">
    <property type="entry name" value="ATPgrasp_YheCD"/>
    <property type="match status" value="1"/>
</dbReference>
<evidence type="ECO:0000313" key="2">
    <source>
        <dbReference type="Proteomes" id="UP000476064"/>
    </source>
</evidence>
<protein>
    <submittedName>
        <fullName evidence="1">YheC/YheD family protein</fullName>
    </submittedName>
</protein>
<dbReference type="InterPro" id="IPR026838">
    <property type="entry name" value="YheC/D"/>
</dbReference>
<proteinExistence type="predicted"/>
<gene>
    <name evidence="1" type="ORF">GXP70_09290</name>
</gene>
<dbReference type="AlphaFoldDB" id="A0A6C0FSI8"/>
<sequence>MAEPAPSGILGIMISQRQPDGSGESESERSPLVMPEESFCRRLCAYGQSIGMLVFLFYASQAAAAAEGWMRGFRLAEGEWRAGRFPLPDVVYDRALPVSAAQARHAKEALRRLMQRKRYVPLNGSLPGKLDVYDAMRHDPALTRQLPDTRRYEGARQLAELLAHAPKGLFLKPSAGSHGKGALRLLPLADGWQIDGRDRHNRPFSRGFRNGEWAALCGWVGRFASAAPYLVQPCLQLTDDEGRSFDVRALIQKDGRGRWSFTGAAVRRGGQGSVTANLHGGGSAVPAAAALSARFGEAAAGKLLADIRGVSEISAACLEARFGRFAELGLDFGIEPDGRLWLLEANAKPGRQSFDGDVLAAGLAVRRPLDYAKLLAAGKQPAFPSTRIQRRYIQEVHP</sequence>